<evidence type="ECO:0000256" key="3">
    <source>
        <dbReference type="ARBA" id="ARBA00022777"/>
    </source>
</evidence>
<dbReference type="GO" id="GO:0005524">
    <property type="term" value="F:ATP binding"/>
    <property type="evidence" value="ECO:0007669"/>
    <property type="project" value="UniProtKB-KW"/>
</dbReference>
<feature type="compositionally biased region" description="Acidic residues" evidence="5">
    <location>
        <begin position="26"/>
        <end position="36"/>
    </location>
</feature>
<keyword evidence="1" id="KW-0808">Transferase</keyword>
<keyword evidence="2" id="KW-0547">Nucleotide-binding</keyword>
<dbReference type="Gene3D" id="1.10.510.10">
    <property type="entry name" value="Transferase(Phosphotransferase) domain 1"/>
    <property type="match status" value="1"/>
</dbReference>
<proteinExistence type="predicted"/>
<dbReference type="PROSITE" id="PS50011">
    <property type="entry name" value="PROTEIN_KINASE_DOM"/>
    <property type="match status" value="1"/>
</dbReference>
<dbReference type="InterPro" id="IPR000719">
    <property type="entry name" value="Prot_kinase_dom"/>
</dbReference>
<protein>
    <recommendedName>
        <fullName evidence="6">Protein kinase domain-containing protein</fullName>
    </recommendedName>
</protein>
<dbReference type="EMBL" id="SDEE01000051">
    <property type="protein sequence ID" value="RXW23126.1"/>
    <property type="molecule type" value="Genomic_DNA"/>
</dbReference>
<evidence type="ECO:0000256" key="1">
    <source>
        <dbReference type="ARBA" id="ARBA00022679"/>
    </source>
</evidence>
<dbReference type="Pfam" id="PF00069">
    <property type="entry name" value="Pkinase"/>
    <property type="match status" value="1"/>
</dbReference>
<keyword evidence="4" id="KW-0067">ATP-binding</keyword>
<keyword evidence="8" id="KW-1185">Reference proteome</keyword>
<evidence type="ECO:0000256" key="5">
    <source>
        <dbReference type="SAM" id="MobiDB-lite"/>
    </source>
</evidence>
<accession>A0A4Q2DTT8</accession>
<evidence type="ECO:0000259" key="6">
    <source>
        <dbReference type="PROSITE" id="PS50011"/>
    </source>
</evidence>
<name>A0A4Q2DTT8_9AGAR</name>
<evidence type="ECO:0000313" key="8">
    <source>
        <dbReference type="Proteomes" id="UP000290288"/>
    </source>
</evidence>
<sequence length="433" mass="49432">MSVWWSHVRTTRSVGRNSINQSSSGDIEEEEEEDDGGLVHGRRRRKVQFMPSVDTTHTIYYRGHWLRITRTKRYPDYGHGASLKISVVARNNDVLKKLVLEAKREYEKDSEHRVHIFIACWSHKMENPEYTLAMLNNLYGDNALKVPFRLDRTDRPGRPYSVISYGTIQDQGKSRLVVLKTYRQINGTTIQKVSQRTYREVKILVALHDPPGLCPNINRFYGVLFPDPAQIREAIVGIPSIVVDFVKYDSLEYTEGKDFGLRLSIQLGNGLLYMHSLGLVHGDLKPDNFRVTEDGVVKIIDFGLGRYETNEHTGLTTLILPCYRFTAPELIIPHMDAVSMFVTKATDIYAFSMTALQILDGQGYQRSIPFNQHWVPFAVRRAIVNQEWPQAQHYTGVIPEAWGVISACWTTDPTVRPSIDIILKQLSGIPLSL</sequence>
<dbReference type="InterPro" id="IPR014851">
    <property type="entry name" value="BCS1_N"/>
</dbReference>
<dbReference type="SMART" id="SM00220">
    <property type="entry name" value="S_TKc"/>
    <property type="match status" value="1"/>
</dbReference>
<dbReference type="InterPro" id="IPR051681">
    <property type="entry name" value="Ser/Thr_Kinases-Pseudokinases"/>
</dbReference>
<comment type="caution">
    <text evidence="7">The sequence shown here is derived from an EMBL/GenBank/DDBJ whole genome shotgun (WGS) entry which is preliminary data.</text>
</comment>
<dbReference type="OrthoDB" id="3035248at2759"/>
<dbReference type="Proteomes" id="UP000290288">
    <property type="component" value="Unassembled WGS sequence"/>
</dbReference>
<dbReference type="STRING" id="2316362.A0A4Q2DTT8"/>
<dbReference type="PANTHER" id="PTHR44329:SF288">
    <property type="entry name" value="MITOGEN-ACTIVATED PROTEIN KINASE KINASE KINASE 20"/>
    <property type="match status" value="1"/>
</dbReference>
<evidence type="ECO:0000256" key="2">
    <source>
        <dbReference type="ARBA" id="ARBA00022741"/>
    </source>
</evidence>
<dbReference type="AlphaFoldDB" id="A0A4Q2DTT8"/>
<dbReference type="InterPro" id="IPR011009">
    <property type="entry name" value="Kinase-like_dom_sf"/>
</dbReference>
<feature type="region of interest" description="Disordered" evidence="5">
    <location>
        <begin position="16"/>
        <end position="39"/>
    </location>
</feature>
<keyword evidence="3" id="KW-0418">Kinase</keyword>
<evidence type="ECO:0000256" key="4">
    <source>
        <dbReference type="ARBA" id="ARBA00022840"/>
    </source>
</evidence>
<organism evidence="7 8">
    <name type="scientific">Candolleomyces aberdarensis</name>
    <dbReference type="NCBI Taxonomy" id="2316362"/>
    <lineage>
        <taxon>Eukaryota</taxon>
        <taxon>Fungi</taxon>
        <taxon>Dikarya</taxon>
        <taxon>Basidiomycota</taxon>
        <taxon>Agaricomycotina</taxon>
        <taxon>Agaricomycetes</taxon>
        <taxon>Agaricomycetidae</taxon>
        <taxon>Agaricales</taxon>
        <taxon>Agaricineae</taxon>
        <taxon>Psathyrellaceae</taxon>
        <taxon>Candolleomyces</taxon>
    </lineage>
</organism>
<dbReference type="Pfam" id="PF08740">
    <property type="entry name" value="BCS1_N"/>
    <property type="match status" value="1"/>
</dbReference>
<dbReference type="PANTHER" id="PTHR44329">
    <property type="entry name" value="SERINE/THREONINE-PROTEIN KINASE TNNI3K-RELATED"/>
    <property type="match status" value="1"/>
</dbReference>
<gene>
    <name evidence="7" type="ORF">EST38_g2723</name>
</gene>
<reference evidence="7 8" key="1">
    <citation type="submission" date="2019-01" db="EMBL/GenBank/DDBJ databases">
        <title>Draft genome sequence of Psathyrella aberdarensis IHI B618.</title>
        <authorList>
            <person name="Buettner E."/>
            <person name="Kellner H."/>
        </authorList>
    </citation>
    <scope>NUCLEOTIDE SEQUENCE [LARGE SCALE GENOMIC DNA]</scope>
    <source>
        <strain evidence="7 8">IHI B618</strain>
    </source>
</reference>
<dbReference type="SMART" id="SM01024">
    <property type="entry name" value="BCS1_N"/>
    <property type="match status" value="1"/>
</dbReference>
<feature type="domain" description="Protein kinase" evidence="6">
    <location>
        <begin position="148"/>
        <end position="429"/>
    </location>
</feature>
<evidence type="ECO:0000313" key="7">
    <source>
        <dbReference type="EMBL" id="RXW23126.1"/>
    </source>
</evidence>
<dbReference type="GO" id="GO:0004674">
    <property type="term" value="F:protein serine/threonine kinase activity"/>
    <property type="evidence" value="ECO:0007669"/>
    <property type="project" value="TreeGrafter"/>
</dbReference>
<dbReference type="SUPFAM" id="SSF56112">
    <property type="entry name" value="Protein kinase-like (PK-like)"/>
    <property type="match status" value="1"/>
</dbReference>